<dbReference type="EMBL" id="OU895878">
    <property type="protein sequence ID" value="CAG9804738.1"/>
    <property type="molecule type" value="Genomic_DNA"/>
</dbReference>
<proteinExistence type="predicted"/>
<reference evidence="1" key="1">
    <citation type="submission" date="2022-01" db="EMBL/GenBank/DDBJ databases">
        <authorList>
            <person name="King R."/>
        </authorList>
    </citation>
    <scope>NUCLEOTIDE SEQUENCE</scope>
</reference>
<dbReference type="PANTHER" id="PTHR31159">
    <property type="entry name" value="COMM DOMAIN-CONTAINING PROTEIN 3"/>
    <property type="match status" value="1"/>
</dbReference>
<protein>
    <recommendedName>
        <fullName evidence="3">COMM domain-containing protein 3</fullName>
    </recommendedName>
</protein>
<dbReference type="PANTHER" id="PTHR31159:SF1">
    <property type="entry name" value="COMM DOMAIN-CONTAINING PROTEIN 3"/>
    <property type="match status" value="1"/>
</dbReference>
<evidence type="ECO:0000313" key="1">
    <source>
        <dbReference type="EMBL" id="CAG9804738.1"/>
    </source>
</evidence>
<organism evidence="1 2">
    <name type="scientific">Chironomus riparius</name>
    <dbReference type="NCBI Taxonomy" id="315576"/>
    <lineage>
        <taxon>Eukaryota</taxon>
        <taxon>Metazoa</taxon>
        <taxon>Ecdysozoa</taxon>
        <taxon>Arthropoda</taxon>
        <taxon>Hexapoda</taxon>
        <taxon>Insecta</taxon>
        <taxon>Pterygota</taxon>
        <taxon>Neoptera</taxon>
        <taxon>Endopterygota</taxon>
        <taxon>Diptera</taxon>
        <taxon>Nematocera</taxon>
        <taxon>Chironomoidea</taxon>
        <taxon>Chironomidae</taxon>
        <taxon>Chironominae</taxon>
        <taxon>Chironomus</taxon>
    </lineage>
</organism>
<gene>
    <name evidence="1" type="ORF">CHIRRI_LOCUS7617</name>
</gene>
<name>A0A9N9RVW3_9DIPT</name>
<dbReference type="AlphaFoldDB" id="A0A9N9RVW3"/>
<keyword evidence="2" id="KW-1185">Reference proteome</keyword>
<accession>A0A9N9RVW3</accession>
<dbReference type="OrthoDB" id="1917519at2759"/>
<reference evidence="1" key="2">
    <citation type="submission" date="2022-10" db="EMBL/GenBank/DDBJ databases">
        <authorList>
            <consortium name="ENA_rothamsted_submissions"/>
            <consortium name="culmorum"/>
            <person name="King R."/>
        </authorList>
    </citation>
    <scope>NUCLEOTIDE SEQUENCE</scope>
</reference>
<evidence type="ECO:0008006" key="3">
    <source>
        <dbReference type="Google" id="ProtNLM"/>
    </source>
</evidence>
<dbReference type="GO" id="GO:0006814">
    <property type="term" value="P:sodium ion transport"/>
    <property type="evidence" value="ECO:0007669"/>
    <property type="project" value="InterPro"/>
</dbReference>
<dbReference type="Proteomes" id="UP001153620">
    <property type="component" value="Chromosome 2"/>
</dbReference>
<evidence type="ECO:0000313" key="2">
    <source>
        <dbReference type="Proteomes" id="UP001153620"/>
    </source>
</evidence>
<sequence length="195" mass="22397">MDLPFELAIEAVEGLNFLNDAIDEEITRKVIVNAVKQILVNGPALPARSDIYENDVKLNVKKAEYGISCTLICSAQNGIDSLQLKEVLSFYKVNKKTTSQLMESYEKFKDDLTNKMMKFGSSHKIETLTDVDYEIQQQYIPNGDILFKLTLKSFDHEKGENKIIDEIYCNQEELQLLIAKLKDIERHCERISKLE</sequence>
<dbReference type="InterPro" id="IPR037355">
    <property type="entry name" value="COMMD3"/>
</dbReference>